<proteinExistence type="predicted"/>
<dbReference type="Pfam" id="PF06687">
    <property type="entry name" value="SUR7"/>
    <property type="match status" value="1"/>
</dbReference>
<evidence type="ECO:0000313" key="2">
    <source>
        <dbReference type="EMBL" id="KAK7048317.1"/>
    </source>
</evidence>
<feature type="transmembrane region" description="Helical" evidence="1">
    <location>
        <begin position="120"/>
        <end position="144"/>
    </location>
</feature>
<comment type="caution">
    <text evidence="2">The sequence shown here is derived from an EMBL/GenBank/DDBJ whole genome shotgun (WGS) entry which is preliminary data.</text>
</comment>
<dbReference type="GO" id="GO:0035838">
    <property type="term" value="C:growing cell tip"/>
    <property type="evidence" value="ECO:0007669"/>
    <property type="project" value="TreeGrafter"/>
</dbReference>
<dbReference type="InterPro" id="IPR009571">
    <property type="entry name" value="SUR7/Rim9-like_fungi"/>
</dbReference>
<evidence type="ECO:0000256" key="1">
    <source>
        <dbReference type="SAM" id="Phobius"/>
    </source>
</evidence>
<dbReference type="AlphaFoldDB" id="A0AAW0D9S0"/>
<protein>
    <recommendedName>
        <fullName evidence="4">Pali-domain-containing protein</fullName>
    </recommendedName>
</protein>
<dbReference type="PANTHER" id="PTHR28013">
    <property type="entry name" value="PROTEIN DCV1-RELATED"/>
    <property type="match status" value="1"/>
</dbReference>
<dbReference type="PANTHER" id="PTHR28013:SF4">
    <property type="entry name" value="MARVEL DOMAIN-CONTAINING PROTEIN"/>
    <property type="match status" value="1"/>
</dbReference>
<evidence type="ECO:0008006" key="4">
    <source>
        <dbReference type="Google" id="ProtNLM"/>
    </source>
</evidence>
<dbReference type="GO" id="GO:0005886">
    <property type="term" value="C:plasma membrane"/>
    <property type="evidence" value="ECO:0007669"/>
    <property type="project" value="InterPro"/>
</dbReference>
<accession>A0AAW0D9S0</accession>
<reference evidence="2 3" key="1">
    <citation type="journal article" date="2024" name="J Genomics">
        <title>Draft genome sequencing and assembly of Favolaschia claudopus CIRM-BRFM 2984 isolated from oak limbs.</title>
        <authorList>
            <person name="Navarro D."/>
            <person name="Drula E."/>
            <person name="Chaduli D."/>
            <person name="Cazenave R."/>
            <person name="Ahrendt S."/>
            <person name="Wang J."/>
            <person name="Lipzen A."/>
            <person name="Daum C."/>
            <person name="Barry K."/>
            <person name="Grigoriev I.V."/>
            <person name="Favel A."/>
            <person name="Rosso M.N."/>
            <person name="Martin F."/>
        </authorList>
    </citation>
    <scope>NUCLEOTIDE SEQUENCE [LARGE SCALE GENOMIC DNA]</scope>
    <source>
        <strain evidence="2 3">CIRM-BRFM 2984</strain>
    </source>
</reference>
<gene>
    <name evidence="2" type="ORF">R3P38DRAFT_2868634</name>
</gene>
<keyword evidence="1" id="KW-0472">Membrane</keyword>
<organism evidence="2 3">
    <name type="scientific">Favolaschia claudopus</name>
    <dbReference type="NCBI Taxonomy" id="2862362"/>
    <lineage>
        <taxon>Eukaryota</taxon>
        <taxon>Fungi</taxon>
        <taxon>Dikarya</taxon>
        <taxon>Basidiomycota</taxon>
        <taxon>Agaricomycotina</taxon>
        <taxon>Agaricomycetes</taxon>
        <taxon>Agaricomycetidae</taxon>
        <taxon>Agaricales</taxon>
        <taxon>Marasmiineae</taxon>
        <taxon>Mycenaceae</taxon>
        <taxon>Favolaschia</taxon>
    </lineage>
</organism>
<name>A0AAW0D9S0_9AGAR</name>
<sequence length="231" mass="24925">MVKPQHKPLAAYRVLSYICIGLLFTAFLLSLLVGISLPIIKPIWLLKLQSIRPGQPATTVATELRFGVWGACANSVLNQPTFFHDQSDCFGPQLGYKVPLEIIALTGVSTALVEAILKGLFVLLVLHPVAAGLSLVTLLSSLFLASHTISIISLILAIVTAIITTIVFAVDIAIVVIAKQQVQKLNEFQFEVVWGSAPFLGLVAALLTWLAVIALSARACYCFGVRRDGKF</sequence>
<dbReference type="GO" id="GO:0032153">
    <property type="term" value="C:cell division site"/>
    <property type="evidence" value="ECO:0007669"/>
    <property type="project" value="TreeGrafter"/>
</dbReference>
<dbReference type="Proteomes" id="UP001362999">
    <property type="component" value="Unassembled WGS sequence"/>
</dbReference>
<dbReference type="InterPro" id="IPR051380">
    <property type="entry name" value="pH-response_reg_palI/RIM9"/>
</dbReference>
<keyword evidence="1" id="KW-0812">Transmembrane</keyword>
<feature type="transmembrane region" description="Helical" evidence="1">
    <location>
        <begin position="198"/>
        <end position="221"/>
    </location>
</feature>
<evidence type="ECO:0000313" key="3">
    <source>
        <dbReference type="Proteomes" id="UP001362999"/>
    </source>
</evidence>
<feature type="transmembrane region" description="Helical" evidence="1">
    <location>
        <begin position="12"/>
        <end position="40"/>
    </location>
</feature>
<keyword evidence="3" id="KW-1185">Reference proteome</keyword>
<feature type="transmembrane region" description="Helical" evidence="1">
    <location>
        <begin position="151"/>
        <end position="178"/>
    </location>
</feature>
<dbReference type="EMBL" id="JAWWNJ010000009">
    <property type="protein sequence ID" value="KAK7048317.1"/>
    <property type="molecule type" value="Genomic_DNA"/>
</dbReference>
<keyword evidence="1" id="KW-1133">Transmembrane helix</keyword>